<dbReference type="InterPro" id="IPR005467">
    <property type="entry name" value="His_kinase_dom"/>
</dbReference>
<dbReference type="GO" id="GO:0000155">
    <property type="term" value="F:phosphorelay sensor kinase activity"/>
    <property type="evidence" value="ECO:0007669"/>
    <property type="project" value="InterPro"/>
</dbReference>
<dbReference type="EMBL" id="CP034549">
    <property type="protein sequence ID" value="AZQ44803.1"/>
    <property type="molecule type" value="Genomic_DNA"/>
</dbReference>
<dbReference type="Proteomes" id="UP000279600">
    <property type="component" value="Chromosome"/>
</dbReference>
<dbReference type="InterPro" id="IPR036890">
    <property type="entry name" value="HATPase_C_sf"/>
</dbReference>
<dbReference type="InterPro" id="IPR003594">
    <property type="entry name" value="HATPase_dom"/>
</dbReference>
<dbReference type="PROSITE" id="PS50109">
    <property type="entry name" value="HIS_KIN"/>
    <property type="match status" value="1"/>
</dbReference>
<dbReference type="Pfam" id="PF00989">
    <property type="entry name" value="PAS"/>
    <property type="match status" value="1"/>
</dbReference>
<dbReference type="SMART" id="SM00091">
    <property type="entry name" value="PAS"/>
    <property type="match status" value="1"/>
</dbReference>
<dbReference type="GO" id="GO:0006355">
    <property type="term" value="P:regulation of DNA-templated transcription"/>
    <property type="evidence" value="ECO:0007669"/>
    <property type="project" value="InterPro"/>
</dbReference>
<dbReference type="SUPFAM" id="SSF47384">
    <property type="entry name" value="Homodimeric domain of signal transducing histidine kinase"/>
    <property type="match status" value="1"/>
</dbReference>
<dbReference type="InterPro" id="IPR000014">
    <property type="entry name" value="PAS"/>
</dbReference>
<organism evidence="4 5">
    <name type="scientific">Nonlabens ponticola</name>
    <dbReference type="NCBI Taxonomy" id="2496866"/>
    <lineage>
        <taxon>Bacteria</taxon>
        <taxon>Pseudomonadati</taxon>
        <taxon>Bacteroidota</taxon>
        <taxon>Flavobacteriia</taxon>
        <taxon>Flavobacteriales</taxon>
        <taxon>Flavobacteriaceae</taxon>
        <taxon>Nonlabens</taxon>
    </lineage>
</organism>
<protein>
    <submittedName>
        <fullName evidence="4">PAS domain-containing sensor histidine kinase</fullName>
    </submittedName>
</protein>
<name>A0A3S9N0G5_9FLAO</name>
<dbReference type="PANTHER" id="PTHR43547">
    <property type="entry name" value="TWO-COMPONENT HISTIDINE KINASE"/>
    <property type="match status" value="1"/>
</dbReference>
<dbReference type="PANTHER" id="PTHR43547:SF2">
    <property type="entry name" value="HYBRID SIGNAL TRANSDUCTION HISTIDINE KINASE C"/>
    <property type="match status" value="1"/>
</dbReference>
<gene>
    <name evidence="4" type="ORF">EJ995_11375</name>
</gene>
<feature type="domain" description="PAS" evidence="3">
    <location>
        <begin position="27"/>
        <end position="91"/>
    </location>
</feature>
<dbReference type="KEGG" id="noj:EJ995_11375"/>
<keyword evidence="1" id="KW-0597">Phosphoprotein</keyword>
<keyword evidence="4" id="KW-0418">Kinase</keyword>
<dbReference type="InterPro" id="IPR036097">
    <property type="entry name" value="HisK_dim/P_sf"/>
</dbReference>
<evidence type="ECO:0000313" key="5">
    <source>
        <dbReference type="Proteomes" id="UP000279600"/>
    </source>
</evidence>
<dbReference type="InterPro" id="IPR035965">
    <property type="entry name" value="PAS-like_dom_sf"/>
</dbReference>
<dbReference type="SMART" id="SM00387">
    <property type="entry name" value="HATPase_c"/>
    <property type="match status" value="1"/>
</dbReference>
<evidence type="ECO:0000313" key="4">
    <source>
        <dbReference type="EMBL" id="AZQ44803.1"/>
    </source>
</evidence>
<dbReference type="OrthoDB" id="9808408at2"/>
<evidence type="ECO:0000256" key="1">
    <source>
        <dbReference type="ARBA" id="ARBA00022553"/>
    </source>
</evidence>
<dbReference type="NCBIfam" id="TIGR00229">
    <property type="entry name" value="sensory_box"/>
    <property type="match status" value="1"/>
</dbReference>
<feature type="domain" description="Histidine kinase" evidence="2">
    <location>
        <begin position="163"/>
        <end position="378"/>
    </location>
</feature>
<dbReference type="Gene3D" id="3.30.450.20">
    <property type="entry name" value="PAS domain"/>
    <property type="match status" value="1"/>
</dbReference>
<sequence length="382" mass="43427">MRPSTQVKKQLDSLKTAFEDFKNLDFRIFEHMPIGICLTDENGIFTDVNSAYLDTYGYTRDELIGESFTKVVPVLDQKDLKKTHKKFFNKDQKRAEIFTVRNKHGEEFEIFAHSTRIDIDDEKWRLMSFIAPIDELPETVERMTSSLVLMEKKITAQNNAADLSDHQMRNSIGSIITVATMLKKSSLDEMQTKWVEFIERAGHRTLGILETTKDFVQMEMGEFKPKYEDLDIVSTVSKLKEQLKDLTAAKQNRIRLTVEGKEAQKPTVVNVKADETYVNHLLNNLITNAVEAAPDGSTVGIDVSSADLLEIRIKNEGMVPEHVQKRFFDKYVSSGKEKGTGLGTYIARLIAQSHKGDITFETDQEQGTELTVTLPFTVAEMN</sequence>
<accession>A0A3S9N0G5</accession>
<dbReference type="RefSeq" id="WP_126448518.1">
    <property type="nucleotide sequence ID" value="NZ_CP034549.1"/>
</dbReference>
<dbReference type="SUPFAM" id="SSF55874">
    <property type="entry name" value="ATPase domain of HSP90 chaperone/DNA topoisomerase II/histidine kinase"/>
    <property type="match status" value="1"/>
</dbReference>
<dbReference type="AlphaFoldDB" id="A0A3S9N0G5"/>
<dbReference type="CDD" id="cd00130">
    <property type="entry name" value="PAS"/>
    <property type="match status" value="1"/>
</dbReference>
<evidence type="ECO:0000259" key="2">
    <source>
        <dbReference type="PROSITE" id="PS50109"/>
    </source>
</evidence>
<keyword evidence="4" id="KW-0808">Transferase</keyword>
<proteinExistence type="predicted"/>
<dbReference type="Gene3D" id="1.10.287.130">
    <property type="match status" value="1"/>
</dbReference>
<reference evidence="4 5" key="1">
    <citation type="submission" date="2018-12" db="EMBL/GenBank/DDBJ databases">
        <title>Complete genome of Nonlabens sp. MJ115.</title>
        <authorList>
            <person name="Choi H.S."/>
            <person name="Jung J."/>
        </authorList>
    </citation>
    <scope>NUCLEOTIDE SEQUENCE [LARGE SCALE GENOMIC DNA]</scope>
    <source>
        <strain evidence="4 5">MJ115</strain>
    </source>
</reference>
<dbReference type="PROSITE" id="PS50112">
    <property type="entry name" value="PAS"/>
    <property type="match status" value="1"/>
</dbReference>
<dbReference type="SUPFAM" id="SSF55785">
    <property type="entry name" value="PYP-like sensor domain (PAS domain)"/>
    <property type="match status" value="1"/>
</dbReference>
<keyword evidence="5" id="KW-1185">Reference proteome</keyword>
<dbReference type="Pfam" id="PF02518">
    <property type="entry name" value="HATPase_c"/>
    <property type="match status" value="1"/>
</dbReference>
<dbReference type="Gene3D" id="3.30.565.10">
    <property type="entry name" value="Histidine kinase-like ATPase, C-terminal domain"/>
    <property type="match status" value="1"/>
</dbReference>
<evidence type="ECO:0000259" key="3">
    <source>
        <dbReference type="PROSITE" id="PS50112"/>
    </source>
</evidence>
<dbReference type="InterPro" id="IPR013767">
    <property type="entry name" value="PAS_fold"/>
</dbReference>